<proteinExistence type="predicted"/>
<reference evidence="1" key="1">
    <citation type="submission" date="2020-03" db="EMBL/GenBank/DDBJ databases">
        <title>The deep terrestrial virosphere.</title>
        <authorList>
            <person name="Holmfeldt K."/>
            <person name="Nilsson E."/>
            <person name="Simone D."/>
            <person name="Lopez-Fernandez M."/>
            <person name="Wu X."/>
            <person name="de Brujin I."/>
            <person name="Lundin D."/>
            <person name="Andersson A."/>
            <person name="Bertilsson S."/>
            <person name="Dopson M."/>
        </authorList>
    </citation>
    <scope>NUCLEOTIDE SEQUENCE</scope>
    <source>
        <strain evidence="1">MM171A01462</strain>
    </source>
</reference>
<dbReference type="EMBL" id="MT143613">
    <property type="protein sequence ID" value="QJA98848.1"/>
    <property type="molecule type" value="Genomic_DNA"/>
</dbReference>
<accession>A0A6M3M1Y7</accession>
<gene>
    <name evidence="1" type="ORF">MM171A01462_0002</name>
</gene>
<organism evidence="1">
    <name type="scientific">viral metagenome</name>
    <dbReference type="NCBI Taxonomy" id="1070528"/>
    <lineage>
        <taxon>unclassified sequences</taxon>
        <taxon>metagenomes</taxon>
        <taxon>organismal metagenomes</taxon>
    </lineage>
</organism>
<dbReference type="AlphaFoldDB" id="A0A6M3M1Y7"/>
<evidence type="ECO:0000313" key="1">
    <source>
        <dbReference type="EMBL" id="QJA98848.1"/>
    </source>
</evidence>
<name>A0A6M3M1Y7_9ZZZZ</name>
<sequence>MARLTAKEVQEKHARRLKGSIEDMRAGIERVTASPTAAAAGKQDKMKARINAAIDSGKWAAGLRSVSLEEWKDKVTTKGLPRVAAGIDAAAPKVEKFYSQLLPHIDTIKANVSKMPDLTLEDSINRMSTFVRGMAKFSFKK</sequence>
<protein>
    <submittedName>
        <fullName evidence="1">Uncharacterized protein</fullName>
    </submittedName>
</protein>